<feature type="transmembrane region" description="Helical" evidence="5">
    <location>
        <begin position="304"/>
        <end position="327"/>
    </location>
</feature>
<dbReference type="Pfam" id="PF04932">
    <property type="entry name" value="Wzy_C"/>
    <property type="match status" value="1"/>
</dbReference>
<dbReference type="InterPro" id="IPR007016">
    <property type="entry name" value="O-antigen_ligase-rel_domated"/>
</dbReference>
<feature type="transmembrane region" description="Helical" evidence="5">
    <location>
        <begin position="224"/>
        <end position="245"/>
    </location>
</feature>
<accession>A0A1F7W8F5</accession>
<dbReference type="Proteomes" id="UP000176501">
    <property type="component" value="Unassembled WGS sequence"/>
</dbReference>
<reference evidence="7 8" key="1">
    <citation type="journal article" date="2016" name="Nat. Commun.">
        <title>Thousands of microbial genomes shed light on interconnected biogeochemical processes in an aquifer system.</title>
        <authorList>
            <person name="Anantharaman K."/>
            <person name="Brown C.T."/>
            <person name="Hug L.A."/>
            <person name="Sharon I."/>
            <person name="Castelle C.J."/>
            <person name="Probst A.J."/>
            <person name="Thomas B.C."/>
            <person name="Singh A."/>
            <person name="Wilkins M.J."/>
            <person name="Karaoz U."/>
            <person name="Brodie E.L."/>
            <person name="Williams K.H."/>
            <person name="Hubbard S.S."/>
            <person name="Banfield J.F."/>
        </authorList>
    </citation>
    <scope>NUCLEOTIDE SEQUENCE [LARGE SCALE GENOMIC DNA]</scope>
</reference>
<feature type="transmembrane region" description="Helical" evidence="5">
    <location>
        <begin position="252"/>
        <end position="269"/>
    </location>
</feature>
<gene>
    <name evidence="7" type="ORF">A2304_02330</name>
</gene>
<evidence type="ECO:0000256" key="2">
    <source>
        <dbReference type="ARBA" id="ARBA00022692"/>
    </source>
</evidence>
<feature type="transmembrane region" description="Helical" evidence="5">
    <location>
        <begin position="275"/>
        <end position="292"/>
    </location>
</feature>
<feature type="transmembrane region" description="Helical" evidence="5">
    <location>
        <begin position="83"/>
        <end position="102"/>
    </location>
</feature>
<evidence type="ECO:0000259" key="6">
    <source>
        <dbReference type="Pfam" id="PF04932"/>
    </source>
</evidence>
<dbReference type="InterPro" id="IPR051533">
    <property type="entry name" value="WaaL-like"/>
</dbReference>
<comment type="caution">
    <text evidence="7">The sequence shown here is derived from an EMBL/GenBank/DDBJ whole genome shotgun (WGS) entry which is preliminary data.</text>
</comment>
<feature type="transmembrane region" description="Helical" evidence="5">
    <location>
        <begin position="443"/>
        <end position="459"/>
    </location>
</feature>
<feature type="transmembrane region" description="Helical" evidence="5">
    <location>
        <begin position="146"/>
        <end position="161"/>
    </location>
</feature>
<dbReference type="AlphaFoldDB" id="A0A1F7W8F5"/>
<dbReference type="PANTHER" id="PTHR37422:SF13">
    <property type="entry name" value="LIPOPOLYSACCHARIDE BIOSYNTHESIS PROTEIN PA4999-RELATED"/>
    <property type="match status" value="1"/>
</dbReference>
<evidence type="ECO:0000313" key="8">
    <source>
        <dbReference type="Proteomes" id="UP000176501"/>
    </source>
</evidence>
<proteinExistence type="predicted"/>
<keyword evidence="2 5" id="KW-0812">Transmembrane</keyword>
<keyword evidence="4 5" id="KW-0472">Membrane</keyword>
<dbReference type="PANTHER" id="PTHR37422">
    <property type="entry name" value="TEICHURONIC ACID BIOSYNTHESIS PROTEIN TUAE"/>
    <property type="match status" value="1"/>
</dbReference>
<dbReference type="EMBL" id="MGFE01000020">
    <property type="protein sequence ID" value="OGL98507.1"/>
    <property type="molecule type" value="Genomic_DNA"/>
</dbReference>
<organism evidence="7 8">
    <name type="scientific">Candidatus Uhrbacteria bacterium RIFOXYB2_FULL_57_15</name>
    <dbReference type="NCBI Taxonomy" id="1802422"/>
    <lineage>
        <taxon>Bacteria</taxon>
        <taxon>Candidatus Uhriibacteriota</taxon>
    </lineage>
</organism>
<evidence type="ECO:0000313" key="7">
    <source>
        <dbReference type="EMBL" id="OGL98507.1"/>
    </source>
</evidence>
<feature type="transmembrane region" description="Helical" evidence="5">
    <location>
        <begin position="57"/>
        <end position="77"/>
    </location>
</feature>
<comment type="subcellular location">
    <subcellularLocation>
        <location evidence="1">Membrane</location>
        <topology evidence="1">Multi-pass membrane protein</topology>
    </subcellularLocation>
</comment>
<evidence type="ECO:0000256" key="1">
    <source>
        <dbReference type="ARBA" id="ARBA00004141"/>
    </source>
</evidence>
<feature type="transmembrane region" description="Helical" evidence="5">
    <location>
        <begin position="411"/>
        <end position="431"/>
    </location>
</feature>
<keyword evidence="3 5" id="KW-1133">Transmembrane helix</keyword>
<sequence length="515" mass="56738">MSDQFFGKPFFLTLAALASTFLVSILVFSTPILAALALGFFAMATFAIAWKRPELGIAVAFAELFANSHGHLISYAIGGFSLSLRMVIFAAVMLAWVAAVATKRARLTINDPRLAIFIPLIIAIALGFTVGFLQNDPVTAFKDGNAYLYLGYLLPILSVEWDGEKKRLLLQVFAAAATWVVALTLGLLYVFTHFPEWMLGPTYRFIRDTRTGELTKMAGNIFRIFLQAQLSVVFALYLVVPFLFVRSLSRDMWWKLTLVIAALISVVMISLSRSFWVGIIVGDIALLALLWKDVWPGARKLSHAVGSVFVAALFAIVLLVGIVLFPLPYRVGRVGDLTNLFSDRTTDLSDVAISSRWNLLAPLLDEIKASPVLGAGFGEDVTFETDDPRARAINPDGTWTTYALEWGWLELWLKMGILGPVAFLSLFVGLARGLWPYVRSEQSWIGVAFLSSLVMLFATHAFSPYLNHPLGLGMLLLFVPFLKKIPPAIRSEVSVLETLETNAGTQVNTAVSMVE</sequence>
<protein>
    <recommendedName>
        <fullName evidence="6">O-antigen ligase-related domain-containing protein</fullName>
    </recommendedName>
</protein>
<feature type="transmembrane region" description="Helical" evidence="5">
    <location>
        <begin position="168"/>
        <end position="191"/>
    </location>
</feature>
<evidence type="ECO:0000256" key="4">
    <source>
        <dbReference type="ARBA" id="ARBA00023136"/>
    </source>
</evidence>
<feature type="transmembrane region" description="Helical" evidence="5">
    <location>
        <begin position="114"/>
        <end position="134"/>
    </location>
</feature>
<feature type="domain" description="O-antigen ligase-related" evidence="6">
    <location>
        <begin position="259"/>
        <end position="424"/>
    </location>
</feature>
<name>A0A1F7W8F5_9BACT</name>
<dbReference type="GO" id="GO:0016020">
    <property type="term" value="C:membrane"/>
    <property type="evidence" value="ECO:0007669"/>
    <property type="project" value="UniProtKB-SubCell"/>
</dbReference>
<evidence type="ECO:0000256" key="5">
    <source>
        <dbReference type="SAM" id="Phobius"/>
    </source>
</evidence>
<evidence type="ECO:0000256" key="3">
    <source>
        <dbReference type="ARBA" id="ARBA00022989"/>
    </source>
</evidence>